<dbReference type="PANTHER" id="PTHR32347">
    <property type="entry name" value="EFFLUX SYSTEM COMPONENT YKNX-RELATED"/>
    <property type="match status" value="1"/>
</dbReference>
<sequence length="425" mass="46647">MTSLLTSAKILLRVRWGIALISTLCLAGALVYWWSVKAPTQEIATPSERWIPVSPQRLEKQLGLTGRIRPVHEETLSSPFEGEVKALYVTKGQRVEKGQKLITLDNGLVEIQLRQAQTELLKAQKEADNYHNWHRSPDVARARRGVQSAQFTLTNSKKNLRDTRLLFERGIVARMEVEALEQLVAAQQQALDSALDDLYAVEAQGGSNYLKIAEMALANARTRYDILLAQSKKQTLYAPFSGVVARPQSSDVGRTAALHVGTPVSQGTELLTVVGLDTLQVVSRVEEIDLHQLREGMPVRITGDGFSSKTLSGRVKAIGMQDNASDSQGAYYDVIVSIDSPVADLQPDIRLGMSARLDVITYRNDRATTVPVASLQTDDITGERFVVYRQSPAAPHQKITVSIEETVVQGAVVKGISAGEVRIAQ</sequence>
<evidence type="ECO:0000313" key="5">
    <source>
        <dbReference type="Proteomes" id="UP000064715"/>
    </source>
</evidence>
<evidence type="ECO:0000256" key="1">
    <source>
        <dbReference type="ARBA" id="ARBA00004196"/>
    </source>
</evidence>
<dbReference type="SUPFAM" id="SSF111369">
    <property type="entry name" value="HlyD-like secretion proteins"/>
    <property type="match status" value="1"/>
</dbReference>
<evidence type="ECO:0000256" key="2">
    <source>
        <dbReference type="ARBA" id="ARBA00023054"/>
    </source>
</evidence>
<dbReference type="Gene3D" id="2.40.30.170">
    <property type="match status" value="1"/>
</dbReference>
<keyword evidence="5" id="KW-1185">Reference proteome</keyword>
<gene>
    <name evidence="4" type="ORF">AWI28_08645</name>
</gene>
<dbReference type="PANTHER" id="PTHR32347:SF14">
    <property type="entry name" value="EFFLUX SYSTEM COMPONENT YKNX-RELATED"/>
    <property type="match status" value="1"/>
</dbReference>
<comment type="subcellular location">
    <subcellularLocation>
        <location evidence="1">Cell envelope</location>
    </subcellularLocation>
</comment>
<organism evidence="4 5">
    <name type="scientific">Enterobacter genomosp. O</name>
    <dbReference type="NCBI Taxonomy" id="2364150"/>
    <lineage>
        <taxon>Bacteria</taxon>
        <taxon>Pseudomonadati</taxon>
        <taxon>Pseudomonadota</taxon>
        <taxon>Gammaproteobacteria</taxon>
        <taxon>Enterobacterales</taxon>
        <taxon>Enterobacteriaceae</taxon>
        <taxon>Enterobacter</taxon>
        <taxon>Enterobacter cloacae complex</taxon>
        <taxon>Enterobacter cloacae complex clade O</taxon>
    </lineage>
</organism>
<keyword evidence="3" id="KW-0472">Membrane</keyword>
<dbReference type="GO" id="GO:0030313">
    <property type="term" value="C:cell envelope"/>
    <property type="evidence" value="ECO:0007669"/>
    <property type="project" value="UniProtKB-SubCell"/>
</dbReference>
<protein>
    <submittedName>
        <fullName evidence="4">Uncharacterized protein</fullName>
    </submittedName>
</protein>
<accession>A0A0X4ECE5</accession>
<dbReference type="Gene3D" id="2.40.50.100">
    <property type="match status" value="1"/>
</dbReference>
<evidence type="ECO:0000256" key="3">
    <source>
        <dbReference type="SAM" id="Phobius"/>
    </source>
</evidence>
<dbReference type="InterPro" id="IPR050465">
    <property type="entry name" value="UPF0194_transport"/>
</dbReference>
<dbReference type="RefSeq" id="WP_059312872.1">
    <property type="nucleotide sequence ID" value="NZ_LRCR01000059.1"/>
</dbReference>
<keyword evidence="3" id="KW-0812">Transmembrane</keyword>
<keyword evidence="3" id="KW-1133">Transmembrane helix</keyword>
<dbReference type="AlphaFoldDB" id="A0A0X4ECE5"/>
<dbReference type="OrthoDB" id="6309232at2"/>
<evidence type="ECO:0000313" key="4">
    <source>
        <dbReference type="EMBL" id="KUQ79405.1"/>
    </source>
</evidence>
<dbReference type="Proteomes" id="UP000064715">
    <property type="component" value="Unassembled WGS sequence"/>
</dbReference>
<name>A0A0X4ECE5_9ENTR</name>
<comment type="caution">
    <text evidence="4">The sequence shown here is derived from an EMBL/GenBank/DDBJ whole genome shotgun (WGS) entry which is preliminary data.</text>
</comment>
<dbReference type="EMBL" id="LRCR01000059">
    <property type="protein sequence ID" value="KUQ79405.1"/>
    <property type="molecule type" value="Genomic_DNA"/>
</dbReference>
<proteinExistence type="predicted"/>
<keyword evidence="2" id="KW-0175">Coiled coil</keyword>
<reference evidence="5" key="1">
    <citation type="submission" date="2016-01" db="EMBL/GenBank/DDBJ databases">
        <title>WGS of SAMN04407783.</title>
        <authorList>
            <person name="Adams M."/>
            <person name="Sutton G."/>
            <person name="Nelson K."/>
            <person name="Thaden J."/>
            <person name="Fowler V."/>
            <person name="Mccorrison J."/>
            <person name="Sanka R."/>
            <person name="Brinkac L."/>
            <person name="Nierman W."/>
        </authorList>
    </citation>
    <scope>NUCLEOTIDE SEQUENCE [LARGE SCALE GENOMIC DNA]</scope>
    <source>
        <strain evidence="5">GN04363</strain>
    </source>
</reference>
<feature type="transmembrane region" description="Helical" evidence="3">
    <location>
        <begin position="12"/>
        <end position="34"/>
    </location>
</feature>